<organism evidence="1 2">
    <name type="scientific">Solitalea canadensis (strain ATCC 29591 / DSM 3403 / JCM 21819 / LMG 8368 / NBRC 15130 / NCIMB 12057 / USAM 9D)</name>
    <name type="common">Flexibacter canadensis</name>
    <dbReference type="NCBI Taxonomy" id="929556"/>
    <lineage>
        <taxon>Bacteria</taxon>
        <taxon>Pseudomonadati</taxon>
        <taxon>Bacteroidota</taxon>
        <taxon>Sphingobacteriia</taxon>
        <taxon>Sphingobacteriales</taxon>
        <taxon>Sphingobacteriaceae</taxon>
        <taxon>Solitalea</taxon>
    </lineage>
</organism>
<gene>
    <name evidence="1" type="ordered locus">Solca_0217</name>
</gene>
<keyword evidence="2" id="KW-1185">Reference proteome</keyword>
<name>H8KNV2_SOLCM</name>
<protein>
    <submittedName>
        <fullName evidence="1">Uncharacterized protein</fullName>
    </submittedName>
</protein>
<proteinExistence type="predicted"/>
<dbReference type="STRING" id="929556.Solca_0217"/>
<dbReference type="EMBL" id="CP003349">
    <property type="protein sequence ID" value="AFD05363.1"/>
    <property type="molecule type" value="Genomic_DNA"/>
</dbReference>
<sequence>MEFGEQGNSSIVKKEKEEQRHVNDFSTDELKMLNLVVEIIVEYLLQNDDL</sequence>
<dbReference type="AlphaFoldDB" id="H8KNV2"/>
<dbReference type="KEGG" id="scn:Solca_0217"/>
<accession>H8KNV2</accession>
<dbReference type="RefSeq" id="WP_014678591.1">
    <property type="nucleotide sequence ID" value="NC_017770.1"/>
</dbReference>
<dbReference type="Proteomes" id="UP000007590">
    <property type="component" value="Chromosome"/>
</dbReference>
<dbReference type="HOGENOM" id="CLU_3122727_0_0_10"/>
<evidence type="ECO:0000313" key="2">
    <source>
        <dbReference type="Proteomes" id="UP000007590"/>
    </source>
</evidence>
<reference evidence="1" key="1">
    <citation type="submission" date="2012-02" db="EMBL/GenBank/DDBJ databases">
        <title>The complete genome of Solitalea canadensis DSM 3403.</title>
        <authorList>
            <consortium name="US DOE Joint Genome Institute (JGI-PGF)"/>
            <person name="Lucas S."/>
            <person name="Copeland A."/>
            <person name="Lapidus A."/>
            <person name="Glavina del Rio T."/>
            <person name="Dalin E."/>
            <person name="Tice H."/>
            <person name="Bruce D."/>
            <person name="Goodwin L."/>
            <person name="Pitluck S."/>
            <person name="Peters L."/>
            <person name="Ovchinnikova G."/>
            <person name="Lu M."/>
            <person name="Kyrpides N."/>
            <person name="Mavromatis K."/>
            <person name="Ivanova N."/>
            <person name="Brettin T."/>
            <person name="Detter J.C."/>
            <person name="Han C."/>
            <person name="Larimer F."/>
            <person name="Land M."/>
            <person name="Hauser L."/>
            <person name="Markowitz V."/>
            <person name="Cheng J.-F."/>
            <person name="Hugenholtz P."/>
            <person name="Woyke T."/>
            <person name="Wu D."/>
            <person name="Spring S."/>
            <person name="Schroeder M."/>
            <person name="Kopitz M."/>
            <person name="Brambilla E."/>
            <person name="Klenk H.-P."/>
            <person name="Eisen J.A."/>
        </authorList>
    </citation>
    <scope>NUCLEOTIDE SEQUENCE</scope>
    <source>
        <strain evidence="1">DSM 3403</strain>
    </source>
</reference>
<evidence type="ECO:0000313" key="1">
    <source>
        <dbReference type="EMBL" id="AFD05363.1"/>
    </source>
</evidence>